<sequence>MLFLQALALLLIGLKLTGHIAWPWLAVFTPMLIWALLIGYIAYNQQRQQQAAQDLLYHLFNRRGNKDDD</sequence>
<reference evidence="2 3" key="1">
    <citation type="submission" date="2024-02" db="EMBL/GenBank/DDBJ databases">
        <title>New especies of Spiribacter isolated from saline water.</title>
        <authorList>
            <person name="Leon M.J."/>
            <person name="De La Haba R."/>
            <person name="Sanchez-Porro C."/>
            <person name="Ventosa A."/>
        </authorList>
    </citation>
    <scope>NUCLEOTIDE SEQUENCE [LARGE SCALE GENOMIC DNA]</scope>
    <source>
        <strain evidence="3">ag22IC6-390</strain>
    </source>
</reference>
<organism evidence="2 3">
    <name type="scientific">Spiribacter pallidus</name>
    <dbReference type="NCBI Taxonomy" id="1987936"/>
    <lineage>
        <taxon>Bacteria</taxon>
        <taxon>Pseudomonadati</taxon>
        <taxon>Pseudomonadota</taxon>
        <taxon>Gammaproteobacteria</taxon>
        <taxon>Chromatiales</taxon>
        <taxon>Ectothiorhodospiraceae</taxon>
        <taxon>Spiribacter</taxon>
    </lineage>
</organism>
<evidence type="ECO:0000313" key="2">
    <source>
        <dbReference type="EMBL" id="MEX0469943.1"/>
    </source>
</evidence>
<feature type="transmembrane region" description="Helical" evidence="1">
    <location>
        <begin position="27"/>
        <end position="43"/>
    </location>
</feature>
<gene>
    <name evidence="2" type="ORF">V6X73_09410</name>
</gene>
<dbReference type="RefSeq" id="WP_367991170.1">
    <property type="nucleotide sequence ID" value="NZ_JBAKFM010000005.1"/>
</dbReference>
<keyword evidence="1" id="KW-0812">Transmembrane</keyword>
<dbReference type="EMBL" id="JBAKFM010000005">
    <property type="protein sequence ID" value="MEX0469943.1"/>
    <property type="molecule type" value="Genomic_DNA"/>
</dbReference>
<keyword evidence="1" id="KW-0472">Membrane</keyword>
<protein>
    <submittedName>
        <fullName evidence="2">Uncharacterized protein</fullName>
    </submittedName>
</protein>
<keyword evidence="1" id="KW-1133">Transmembrane helix</keyword>
<keyword evidence="3" id="KW-1185">Reference proteome</keyword>
<comment type="caution">
    <text evidence="2">The sequence shown here is derived from an EMBL/GenBank/DDBJ whole genome shotgun (WGS) entry which is preliminary data.</text>
</comment>
<dbReference type="Proteomes" id="UP001556709">
    <property type="component" value="Unassembled WGS sequence"/>
</dbReference>
<evidence type="ECO:0000313" key="3">
    <source>
        <dbReference type="Proteomes" id="UP001556709"/>
    </source>
</evidence>
<name>A0ABV3TFA3_9GAMM</name>
<proteinExistence type="predicted"/>
<accession>A0ABV3TFA3</accession>
<evidence type="ECO:0000256" key="1">
    <source>
        <dbReference type="SAM" id="Phobius"/>
    </source>
</evidence>